<dbReference type="Pfam" id="PF00216">
    <property type="entry name" value="Bac_DNA_binding"/>
    <property type="match status" value="1"/>
</dbReference>
<reference evidence="2 3" key="1">
    <citation type="journal article" date="2016" name="Nat. Commun.">
        <title>Thousands of microbial genomes shed light on interconnected biogeochemical processes in an aquifer system.</title>
        <authorList>
            <person name="Anantharaman K."/>
            <person name="Brown C.T."/>
            <person name="Hug L.A."/>
            <person name="Sharon I."/>
            <person name="Castelle C.J."/>
            <person name="Probst A.J."/>
            <person name="Thomas B.C."/>
            <person name="Singh A."/>
            <person name="Wilkins M.J."/>
            <person name="Karaoz U."/>
            <person name="Brodie E.L."/>
            <person name="Williams K.H."/>
            <person name="Hubbard S.S."/>
            <person name="Banfield J.F."/>
        </authorList>
    </citation>
    <scope>NUCLEOTIDE SEQUENCE [LARGE SCALE GENOMIC DNA]</scope>
</reference>
<dbReference type="GO" id="GO:0003677">
    <property type="term" value="F:DNA binding"/>
    <property type="evidence" value="ECO:0007669"/>
    <property type="project" value="InterPro"/>
</dbReference>
<accession>A0A1F5YD73</accession>
<sequence>MTKADIVELIAEKTGFTAKDVKVVVEEFLDEIKDCLREDSHLEIRGFGTFKVKNHKARKARNPKTNEEVFVPSKKKAFFKVSRELNNALN</sequence>
<proteinExistence type="inferred from homology"/>
<dbReference type="InterPro" id="IPR000119">
    <property type="entry name" value="Hist_DNA-bd"/>
</dbReference>
<comment type="similarity">
    <text evidence="1">Belongs to the bacterial histone-like protein family.</text>
</comment>
<dbReference type="EMBL" id="MFIV01000165">
    <property type="protein sequence ID" value="OGF98137.1"/>
    <property type="molecule type" value="Genomic_DNA"/>
</dbReference>
<dbReference type="CDD" id="cd13836">
    <property type="entry name" value="IHF_B"/>
    <property type="match status" value="1"/>
</dbReference>
<evidence type="ECO:0000313" key="2">
    <source>
        <dbReference type="EMBL" id="OGF98137.1"/>
    </source>
</evidence>
<organism evidence="2 3">
    <name type="scientific">Candidatus Glassbacteria bacterium GWA2_58_10</name>
    <dbReference type="NCBI Taxonomy" id="1817865"/>
    <lineage>
        <taxon>Bacteria</taxon>
        <taxon>Candidatus Glassiibacteriota</taxon>
    </lineage>
</organism>
<dbReference type="Proteomes" id="UP000176992">
    <property type="component" value="Unassembled WGS sequence"/>
</dbReference>
<gene>
    <name evidence="2" type="ORF">A2Z86_09850</name>
</gene>
<dbReference type="SMART" id="SM00411">
    <property type="entry name" value="BHL"/>
    <property type="match status" value="1"/>
</dbReference>
<dbReference type="GO" id="GO:0005829">
    <property type="term" value="C:cytosol"/>
    <property type="evidence" value="ECO:0007669"/>
    <property type="project" value="TreeGrafter"/>
</dbReference>
<comment type="caution">
    <text evidence="2">The sequence shown here is derived from an EMBL/GenBank/DDBJ whole genome shotgun (WGS) entry which is preliminary data.</text>
</comment>
<dbReference type="PANTHER" id="PTHR33175">
    <property type="entry name" value="DNA-BINDING PROTEIN HU"/>
    <property type="match status" value="1"/>
</dbReference>
<dbReference type="InterPro" id="IPR010992">
    <property type="entry name" value="IHF-like_DNA-bd_dom_sf"/>
</dbReference>
<dbReference type="Gene3D" id="4.10.520.10">
    <property type="entry name" value="IHF-like DNA-binding proteins"/>
    <property type="match status" value="1"/>
</dbReference>
<dbReference type="SUPFAM" id="SSF47729">
    <property type="entry name" value="IHF-like DNA-binding proteins"/>
    <property type="match status" value="1"/>
</dbReference>
<dbReference type="GO" id="GO:0030527">
    <property type="term" value="F:structural constituent of chromatin"/>
    <property type="evidence" value="ECO:0007669"/>
    <property type="project" value="InterPro"/>
</dbReference>
<dbReference type="PANTHER" id="PTHR33175:SF2">
    <property type="entry name" value="INTEGRATION HOST FACTOR SUBUNIT ALPHA"/>
    <property type="match status" value="1"/>
</dbReference>
<protein>
    <recommendedName>
        <fullName evidence="4">Integration host factor subunit beta</fullName>
    </recommendedName>
</protein>
<evidence type="ECO:0008006" key="4">
    <source>
        <dbReference type="Google" id="ProtNLM"/>
    </source>
</evidence>
<evidence type="ECO:0000313" key="3">
    <source>
        <dbReference type="Proteomes" id="UP000176992"/>
    </source>
</evidence>
<dbReference type="PRINTS" id="PR01727">
    <property type="entry name" value="DNABINDINGHU"/>
</dbReference>
<name>A0A1F5YD73_9BACT</name>
<dbReference type="AlphaFoldDB" id="A0A1F5YD73"/>
<evidence type="ECO:0000256" key="1">
    <source>
        <dbReference type="RuleBase" id="RU003939"/>
    </source>
</evidence>